<keyword evidence="2" id="KW-0472">Membrane</keyword>
<gene>
    <name evidence="4" type="ORF">GCM10009751_32370</name>
</gene>
<reference evidence="4 5" key="1">
    <citation type="journal article" date="2019" name="Int. J. Syst. Evol. Microbiol.">
        <title>The Global Catalogue of Microorganisms (GCM) 10K type strain sequencing project: providing services to taxonomists for standard genome sequencing and annotation.</title>
        <authorList>
            <consortium name="The Broad Institute Genomics Platform"/>
            <consortium name="The Broad Institute Genome Sequencing Center for Infectious Disease"/>
            <person name="Wu L."/>
            <person name="Ma J."/>
        </authorList>
    </citation>
    <scope>NUCLEOTIDE SEQUENCE [LARGE SCALE GENOMIC DNA]</scope>
    <source>
        <strain evidence="4 5">JCM 14326</strain>
    </source>
</reference>
<feature type="domain" description="DUF4190" evidence="3">
    <location>
        <begin position="57"/>
        <end position="119"/>
    </location>
</feature>
<name>A0ABN2NII5_9MICO</name>
<proteinExistence type="predicted"/>
<dbReference type="Proteomes" id="UP001501094">
    <property type="component" value="Unassembled WGS sequence"/>
</dbReference>
<feature type="transmembrane region" description="Helical" evidence="2">
    <location>
        <begin position="66"/>
        <end position="86"/>
    </location>
</feature>
<protein>
    <recommendedName>
        <fullName evidence="3">DUF4190 domain-containing protein</fullName>
    </recommendedName>
</protein>
<evidence type="ECO:0000313" key="4">
    <source>
        <dbReference type="EMBL" id="GAA1870777.1"/>
    </source>
</evidence>
<feature type="compositionally biased region" description="Low complexity" evidence="1">
    <location>
        <begin position="10"/>
        <end position="20"/>
    </location>
</feature>
<evidence type="ECO:0000256" key="2">
    <source>
        <dbReference type="SAM" id="Phobius"/>
    </source>
</evidence>
<feature type="transmembrane region" description="Helical" evidence="2">
    <location>
        <begin position="107"/>
        <end position="140"/>
    </location>
</feature>
<accession>A0ABN2NII5</accession>
<keyword evidence="2" id="KW-1133">Transmembrane helix</keyword>
<feature type="compositionally biased region" description="Pro residues" evidence="1">
    <location>
        <begin position="21"/>
        <end position="35"/>
    </location>
</feature>
<keyword evidence="5" id="KW-1185">Reference proteome</keyword>
<keyword evidence="2" id="KW-0812">Transmembrane</keyword>
<dbReference type="EMBL" id="BAAANL010000007">
    <property type="protein sequence ID" value="GAA1870777.1"/>
    <property type="molecule type" value="Genomic_DNA"/>
</dbReference>
<dbReference type="InterPro" id="IPR025241">
    <property type="entry name" value="DUF4190"/>
</dbReference>
<dbReference type="Pfam" id="PF13828">
    <property type="entry name" value="DUF4190"/>
    <property type="match status" value="1"/>
</dbReference>
<dbReference type="RefSeq" id="WP_344104891.1">
    <property type="nucleotide sequence ID" value="NZ_BAAANL010000007.1"/>
</dbReference>
<sequence>MSFNDPQLPPGGRQPYGQQPYPAPPPPGPPGYPGAQPPVVYGTQPMAYAAAPPKNDLGVWSLVTGILSWVMCPLVLGVVAIFTGYASKKAVREGLANNVGSATAGLILGWINVVVMLLALIFAVVVPVVMGLGVLGLGAASTGPELQELLNDPSMWATLDPEVDY</sequence>
<evidence type="ECO:0000259" key="3">
    <source>
        <dbReference type="Pfam" id="PF13828"/>
    </source>
</evidence>
<comment type="caution">
    <text evidence="4">The sequence shown here is derived from an EMBL/GenBank/DDBJ whole genome shotgun (WGS) entry which is preliminary data.</text>
</comment>
<evidence type="ECO:0000256" key="1">
    <source>
        <dbReference type="SAM" id="MobiDB-lite"/>
    </source>
</evidence>
<organism evidence="4 5">
    <name type="scientific">Myceligenerans crystallogenes</name>
    <dbReference type="NCBI Taxonomy" id="316335"/>
    <lineage>
        <taxon>Bacteria</taxon>
        <taxon>Bacillati</taxon>
        <taxon>Actinomycetota</taxon>
        <taxon>Actinomycetes</taxon>
        <taxon>Micrococcales</taxon>
        <taxon>Promicromonosporaceae</taxon>
        <taxon>Myceligenerans</taxon>
    </lineage>
</organism>
<feature type="region of interest" description="Disordered" evidence="1">
    <location>
        <begin position="1"/>
        <end position="35"/>
    </location>
</feature>
<evidence type="ECO:0000313" key="5">
    <source>
        <dbReference type="Proteomes" id="UP001501094"/>
    </source>
</evidence>